<dbReference type="PANTHER" id="PTHR43808">
    <property type="entry name" value="ACETYLORNITHINE DEACETYLASE"/>
    <property type="match status" value="1"/>
</dbReference>
<dbReference type="GO" id="GO:0006508">
    <property type="term" value="P:proteolysis"/>
    <property type="evidence" value="ECO:0007669"/>
    <property type="project" value="UniProtKB-KW"/>
</dbReference>
<feature type="domain" description="Peptidase M20 dimerisation" evidence="10">
    <location>
        <begin position="260"/>
        <end position="336"/>
    </location>
</feature>
<dbReference type="AlphaFoldDB" id="D5V5E5"/>
<dbReference type="Pfam" id="PF01546">
    <property type="entry name" value="Peptidase_M20"/>
    <property type="match status" value="1"/>
</dbReference>
<dbReference type="EMBL" id="CP001999">
    <property type="protein sequence ID" value="ADG93080.1"/>
    <property type="molecule type" value="Genomic_DNA"/>
</dbReference>
<evidence type="ECO:0000256" key="3">
    <source>
        <dbReference type="ARBA" id="ARBA00022670"/>
    </source>
</evidence>
<evidence type="ECO:0000259" key="10">
    <source>
        <dbReference type="Pfam" id="PF07687"/>
    </source>
</evidence>
<dbReference type="GO" id="GO:0006526">
    <property type="term" value="P:L-arginine biosynthetic process"/>
    <property type="evidence" value="ECO:0007669"/>
    <property type="project" value="TreeGrafter"/>
</dbReference>
<accession>D5V5E5</accession>
<keyword evidence="7" id="KW-0224">Dipeptidase</keyword>
<keyword evidence="8" id="KW-0482">Metalloprotease</keyword>
<keyword evidence="9" id="KW-0170">Cobalt</keyword>
<dbReference type="SUPFAM" id="SSF53187">
    <property type="entry name" value="Zn-dependent exopeptidases"/>
    <property type="match status" value="1"/>
</dbReference>
<evidence type="ECO:0000256" key="6">
    <source>
        <dbReference type="ARBA" id="ARBA00022833"/>
    </source>
</evidence>
<evidence type="ECO:0000313" key="12">
    <source>
        <dbReference type="Proteomes" id="UP000000939"/>
    </source>
</evidence>
<dbReference type="GO" id="GO:0016805">
    <property type="term" value="F:dipeptidase activity"/>
    <property type="evidence" value="ECO:0007669"/>
    <property type="project" value="UniProtKB-KW"/>
</dbReference>
<dbReference type="InterPro" id="IPR050072">
    <property type="entry name" value="Peptidase_M20A"/>
</dbReference>
<proteinExistence type="inferred from homology"/>
<dbReference type="NCBIfam" id="NF005591">
    <property type="entry name" value="PRK07318.1"/>
    <property type="match status" value="1"/>
</dbReference>
<dbReference type="eggNOG" id="COG0624">
    <property type="taxonomic scope" value="Bacteria"/>
</dbReference>
<keyword evidence="12" id="KW-1185">Reference proteome</keyword>
<dbReference type="InterPro" id="IPR001261">
    <property type="entry name" value="ArgE/DapE_CS"/>
</dbReference>
<evidence type="ECO:0000256" key="2">
    <source>
        <dbReference type="ARBA" id="ARBA00006247"/>
    </source>
</evidence>
<dbReference type="Gene3D" id="3.40.630.10">
    <property type="entry name" value="Zn peptidases"/>
    <property type="match status" value="1"/>
</dbReference>
<dbReference type="STRING" id="572480.Arnit_1422"/>
<dbReference type="GO" id="GO:0008237">
    <property type="term" value="F:metallopeptidase activity"/>
    <property type="evidence" value="ECO:0007669"/>
    <property type="project" value="UniProtKB-KW"/>
</dbReference>
<dbReference type="GO" id="GO:0008777">
    <property type="term" value="F:acetylornithine deacetylase activity"/>
    <property type="evidence" value="ECO:0007669"/>
    <property type="project" value="TreeGrafter"/>
</dbReference>
<evidence type="ECO:0000256" key="4">
    <source>
        <dbReference type="ARBA" id="ARBA00022723"/>
    </source>
</evidence>
<dbReference type="InterPro" id="IPR011650">
    <property type="entry name" value="Peptidase_M20_dimer"/>
</dbReference>
<gene>
    <name evidence="11" type="ordered locus">Arnit_1422</name>
</gene>
<comment type="cofactor">
    <cofactor evidence="1">
        <name>Zn(2+)</name>
        <dbReference type="ChEBI" id="CHEBI:29105"/>
    </cofactor>
</comment>
<evidence type="ECO:0000313" key="11">
    <source>
        <dbReference type="EMBL" id="ADG93080.1"/>
    </source>
</evidence>
<evidence type="ECO:0000256" key="7">
    <source>
        <dbReference type="ARBA" id="ARBA00022997"/>
    </source>
</evidence>
<dbReference type="Gene3D" id="3.30.70.360">
    <property type="match status" value="2"/>
</dbReference>
<dbReference type="HOGENOM" id="CLU_031786_2_0_7"/>
<dbReference type="InterPro" id="IPR036264">
    <property type="entry name" value="Bact_exopeptidase_dim_dom"/>
</dbReference>
<dbReference type="RefSeq" id="WP_013135225.1">
    <property type="nucleotide sequence ID" value="NC_014166.1"/>
</dbReference>
<keyword evidence="4" id="KW-0479">Metal-binding</keyword>
<dbReference type="InterPro" id="IPR010964">
    <property type="entry name" value="M20A_pepV-rel"/>
</dbReference>
<dbReference type="CDD" id="cd03888">
    <property type="entry name" value="M20_PepV"/>
    <property type="match status" value="1"/>
</dbReference>
<keyword evidence="5" id="KW-0378">Hydrolase</keyword>
<dbReference type="SUPFAM" id="SSF55031">
    <property type="entry name" value="Bacterial exopeptidase dimerisation domain"/>
    <property type="match status" value="1"/>
</dbReference>
<dbReference type="NCBIfam" id="TIGR01887">
    <property type="entry name" value="dipeptidaselike"/>
    <property type="match status" value="1"/>
</dbReference>
<protein>
    <submittedName>
        <fullName evidence="11">Dipeptidase</fullName>
    </submittedName>
</protein>
<dbReference type="GO" id="GO:0008270">
    <property type="term" value="F:zinc ion binding"/>
    <property type="evidence" value="ECO:0007669"/>
    <property type="project" value="InterPro"/>
</dbReference>
<name>D5V5E5_ARCNC</name>
<dbReference type="InterPro" id="IPR002933">
    <property type="entry name" value="Peptidase_M20"/>
</dbReference>
<sequence length="468" mass="52607">MLFTNILENIKDEIINKTQELVQIKSVETLSKPGMPFGEGVNEALEYTLKLCKDLGFKIKNFDGYAGHADLGEGDEMIGILVHLDVVPEGDLENWTYPPYSATIKNNRIYGRGTIDDKGPTIAAIYAMKALKDSGVLLKKKIRIIFGTDEESGWECMRYYLKKEKAPQIAFTPDANFPVIYGEKGIITLKLKQEFNVPSNSKINIKYIRGGELSNIVPNYCEALLYIKNEPSSIYEECLSLIKKEKYSIDLHLDNNNLYLKSHGVSAHAMEPQKGKNAISQLMQVLKVLNLESTQMNSFIDFYNNKINTQTNGESLNCQMNDKDSGELTLNVGIIDFCENKGELTLNIRYPVTKKDTMVIDKINANLINSNIKMEIINNMPPLYMPKDSKLVKTLTSVYKKMTNDDTQAQTFGGGTYARALDNAVAFGPIFPGQVNLAHQTDEFIEIDDLIKNAQIMAQAIYELDLLD</sequence>
<organism evidence="11 12">
    <name type="scientific">Arcobacter nitrofigilis (strain ATCC 33309 / DSM 7299 / CCUG 15893 / LMG 7604 / NCTC 12251 / CI)</name>
    <name type="common">Campylobacter nitrofigilis</name>
    <dbReference type="NCBI Taxonomy" id="572480"/>
    <lineage>
        <taxon>Bacteria</taxon>
        <taxon>Pseudomonadati</taxon>
        <taxon>Campylobacterota</taxon>
        <taxon>Epsilonproteobacteria</taxon>
        <taxon>Campylobacterales</taxon>
        <taxon>Arcobacteraceae</taxon>
        <taxon>Arcobacter</taxon>
    </lineage>
</organism>
<reference evidence="11 12" key="1">
    <citation type="journal article" date="2010" name="Stand. Genomic Sci.">
        <title>Complete genome sequence of Arcobacter nitrofigilis type strain (CI).</title>
        <authorList>
            <person name="Pati A."/>
            <person name="Gronow S."/>
            <person name="Lapidus A."/>
            <person name="Copeland A."/>
            <person name="Glavina Del Rio T."/>
            <person name="Nolan M."/>
            <person name="Lucas S."/>
            <person name="Tice H."/>
            <person name="Cheng J.F."/>
            <person name="Han C."/>
            <person name="Chertkov O."/>
            <person name="Bruce D."/>
            <person name="Tapia R."/>
            <person name="Goodwin L."/>
            <person name="Pitluck S."/>
            <person name="Liolios K."/>
            <person name="Ivanova N."/>
            <person name="Mavromatis K."/>
            <person name="Chen A."/>
            <person name="Palaniappan K."/>
            <person name="Land M."/>
            <person name="Hauser L."/>
            <person name="Chang Y.J."/>
            <person name="Jeffries C.D."/>
            <person name="Detter J.C."/>
            <person name="Rohde M."/>
            <person name="Goker M."/>
            <person name="Bristow J."/>
            <person name="Eisen J.A."/>
            <person name="Markowitz V."/>
            <person name="Hugenholtz P."/>
            <person name="Klenk H.P."/>
            <person name="Kyrpides N.C."/>
        </authorList>
    </citation>
    <scope>NUCLEOTIDE SEQUENCE [LARGE SCALE GENOMIC DNA]</scope>
    <source>
        <strain evidence="12">ATCC 33309 / DSM 7299 / CCUG 15893 / LMG 7604 / NCTC 12251 / CI</strain>
    </source>
</reference>
<evidence type="ECO:0000256" key="8">
    <source>
        <dbReference type="ARBA" id="ARBA00023049"/>
    </source>
</evidence>
<keyword evidence="6" id="KW-0862">Zinc</keyword>
<evidence type="ECO:0000256" key="5">
    <source>
        <dbReference type="ARBA" id="ARBA00022801"/>
    </source>
</evidence>
<dbReference type="OrthoDB" id="9761532at2"/>
<evidence type="ECO:0000256" key="1">
    <source>
        <dbReference type="ARBA" id="ARBA00001947"/>
    </source>
</evidence>
<comment type="similarity">
    <text evidence="2">Belongs to the peptidase M20A family.</text>
</comment>
<keyword evidence="3" id="KW-0645">Protease</keyword>
<dbReference type="KEGG" id="ant:Arnit_1422"/>
<dbReference type="PANTHER" id="PTHR43808:SF31">
    <property type="entry name" value="N-ACETYL-L-CITRULLINE DEACETYLASE"/>
    <property type="match status" value="1"/>
</dbReference>
<dbReference type="PROSITE" id="PS00759">
    <property type="entry name" value="ARGE_DAPE_CPG2_2"/>
    <property type="match status" value="1"/>
</dbReference>
<dbReference type="Proteomes" id="UP000000939">
    <property type="component" value="Chromosome"/>
</dbReference>
<dbReference type="Pfam" id="PF07687">
    <property type="entry name" value="M20_dimer"/>
    <property type="match status" value="1"/>
</dbReference>
<evidence type="ECO:0000256" key="9">
    <source>
        <dbReference type="ARBA" id="ARBA00023285"/>
    </source>
</evidence>